<comment type="caution">
    <text evidence="6">The sequence shown here is derived from an EMBL/GenBank/DDBJ whole genome shotgun (WGS) entry which is preliminary data.</text>
</comment>
<gene>
    <name evidence="6" type="ORF">H702_04370</name>
    <name evidence="7" type="ORF">SAMN02910290_00070</name>
</gene>
<dbReference type="InterPro" id="IPR001279">
    <property type="entry name" value="Metallo-B-lactamas"/>
</dbReference>
<dbReference type="InterPro" id="IPR051453">
    <property type="entry name" value="MBL_Glyoxalase_II"/>
</dbReference>
<feature type="domain" description="Metallo-beta-lactamase" evidence="5">
    <location>
        <begin position="12"/>
        <end position="194"/>
    </location>
</feature>
<dbReference type="PANTHER" id="PTHR46233">
    <property type="entry name" value="HYDROXYACYLGLUTATHIONE HYDROLASE GLOC"/>
    <property type="match status" value="1"/>
</dbReference>
<keyword evidence="9" id="KW-1185">Reference proteome</keyword>
<evidence type="ECO:0000256" key="2">
    <source>
        <dbReference type="ARBA" id="ARBA00022723"/>
    </source>
</evidence>
<dbReference type="AlphaFoldDB" id="A0A091BR73"/>
<comment type="cofactor">
    <cofactor evidence="1">
        <name>Zn(2+)</name>
        <dbReference type="ChEBI" id="CHEBI:29105"/>
    </cofactor>
</comment>
<evidence type="ECO:0000256" key="1">
    <source>
        <dbReference type="ARBA" id="ARBA00001947"/>
    </source>
</evidence>
<evidence type="ECO:0000259" key="5">
    <source>
        <dbReference type="SMART" id="SM00849"/>
    </source>
</evidence>
<dbReference type="EMBL" id="AUZH01000013">
    <property type="protein sequence ID" value="KFN88176.1"/>
    <property type="molecule type" value="Genomic_DNA"/>
</dbReference>
<evidence type="ECO:0000256" key="4">
    <source>
        <dbReference type="ARBA" id="ARBA00022833"/>
    </source>
</evidence>
<dbReference type="EMBL" id="FOTG01000002">
    <property type="protein sequence ID" value="SFL02459.1"/>
    <property type="molecule type" value="Genomic_DNA"/>
</dbReference>
<evidence type="ECO:0000313" key="6">
    <source>
        <dbReference type="EMBL" id="KFN88176.1"/>
    </source>
</evidence>
<dbReference type="SMART" id="SM00849">
    <property type="entry name" value="Lactamase_B"/>
    <property type="match status" value="1"/>
</dbReference>
<protein>
    <submittedName>
        <fullName evidence="7">Glyoxylase, beta-lactamase superfamily II</fullName>
    </submittedName>
</protein>
<keyword evidence="4" id="KW-0862">Zinc</keyword>
<evidence type="ECO:0000313" key="9">
    <source>
        <dbReference type="Proteomes" id="UP000182793"/>
    </source>
</evidence>
<reference evidence="7 9" key="2">
    <citation type="submission" date="2016-10" db="EMBL/GenBank/DDBJ databases">
        <authorList>
            <person name="Varghese N."/>
            <person name="Submissions S."/>
        </authorList>
    </citation>
    <scope>NUCLEOTIDE SEQUENCE [LARGE SCALE GENOMIC DNA]</scope>
    <source>
        <strain evidence="7 9">JB1</strain>
    </source>
</reference>
<dbReference type="Proteomes" id="UP000182793">
    <property type="component" value="Unassembled WGS sequence"/>
</dbReference>
<dbReference type="Pfam" id="PF00753">
    <property type="entry name" value="Lactamase_B"/>
    <property type="match status" value="1"/>
</dbReference>
<accession>A0A091BR73</accession>
<sequence>MKIFRLLNHVARENTYLLVNDQAIIVVDPGSNTDKIKEKITAIDKPVAAILITHAHYDHIMGLDVIRDAFGQPPVYISEKEASWLYSPKDNFSGLDRHADMDDVILKPAEHHFQYQEDYVLAGFRFQARQTPGHSWGSVSLVFPDDGLVITGDALFRETIGRTDLPTGNAEQLLNSIKTELFSLPNHFTVYPGHGRETTIAHEKNFNPYFNTL</sequence>
<proteinExistence type="predicted"/>
<dbReference type="CDD" id="cd06262">
    <property type="entry name" value="metallo-hydrolase-like_MBL-fold"/>
    <property type="match status" value="1"/>
</dbReference>
<dbReference type="GO" id="GO:0046872">
    <property type="term" value="F:metal ion binding"/>
    <property type="evidence" value="ECO:0007669"/>
    <property type="project" value="UniProtKB-KW"/>
</dbReference>
<reference evidence="6 8" key="1">
    <citation type="journal article" date="2014" name="Genome Announc.">
        <title>Draft Genome Sequences of Streptococcus bovis Strains ATCC 33317 and JB1.</title>
        <authorList>
            <person name="Benahmed F.H."/>
            <person name="Gopinath G.R."/>
            <person name="Harbottle H."/>
            <person name="Cotta M.A."/>
            <person name="Luo Y."/>
            <person name="Henderson C."/>
            <person name="Teri P."/>
            <person name="Soppet D."/>
            <person name="Rasmussen M."/>
            <person name="Whitehead T.R."/>
            <person name="Davidson M."/>
        </authorList>
    </citation>
    <scope>NUCLEOTIDE SEQUENCE [LARGE SCALE GENOMIC DNA]</scope>
    <source>
        <strain evidence="6 8">JB1</strain>
    </source>
</reference>
<dbReference type="RefSeq" id="WP_039696557.1">
    <property type="nucleotide sequence ID" value="NZ_AUZH01000013.1"/>
</dbReference>
<name>A0A091BR73_STREI</name>
<dbReference type="Gene3D" id="3.60.15.10">
    <property type="entry name" value="Ribonuclease Z/Hydroxyacylglutathione hydrolase-like"/>
    <property type="match status" value="1"/>
</dbReference>
<keyword evidence="3" id="KW-0378">Hydrolase</keyword>
<dbReference type="SUPFAM" id="SSF56281">
    <property type="entry name" value="Metallo-hydrolase/oxidoreductase"/>
    <property type="match status" value="1"/>
</dbReference>
<evidence type="ECO:0000256" key="3">
    <source>
        <dbReference type="ARBA" id="ARBA00022801"/>
    </source>
</evidence>
<dbReference type="GO" id="GO:0016787">
    <property type="term" value="F:hydrolase activity"/>
    <property type="evidence" value="ECO:0007669"/>
    <property type="project" value="UniProtKB-KW"/>
</dbReference>
<evidence type="ECO:0000313" key="7">
    <source>
        <dbReference type="EMBL" id="SFL02459.1"/>
    </source>
</evidence>
<dbReference type="InterPro" id="IPR036866">
    <property type="entry name" value="RibonucZ/Hydroxyglut_hydro"/>
</dbReference>
<evidence type="ECO:0000313" key="8">
    <source>
        <dbReference type="Proteomes" id="UP000029382"/>
    </source>
</evidence>
<dbReference type="PANTHER" id="PTHR46233:SF3">
    <property type="entry name" value="HYDROXYACYLGLUTATHIONE HYDROLASE GLOC"/>
    <property type="match status" value="1"/>
</dbReference>
<organism evidence="6 8">
    <name type="scientific">Streptococcus equinus JB1</name>
    <dbReference type="NCBI Taxonomy" id="1294274"/>
    <lineage>
        <taxon>Bacteria</taxon>
        <taxon>Bacillati</taxon>
        <taxon>Bacillota</taxon>
        <taxon>Bacilli</taxon>
        <taxon>Lactobacillales</taxon>
        <taxon>Streptococcaceae</taxon>
        <taxon>Streptococcus</taxon>
    </lineage>
</organism>
<dbReference type="Proteomes" id="UP000029382">
    <property type="component" value="Unassembled WGS sequence"/>
</dbReference>
<keyword evidence="2" id="KW-0479">Metal-binding</keyword>